<dbReference type="EMBL" id="JAEACU010000005">
    <property type="protein sequence ID" value="KAH7528349.1"/>
    <property type="molecule type" value="Genomic_DNA"/>
</dbReference>
<sequence length="230" mass="26178">MGNDRTLKRHPQVLKKLRNEVAEIANGKPDITESDLDKMHYLKAVIKETLRLYPPIPLLVPMLGQLEEILTCGTNQRSFNQRAMSEPRADSRGSSNASQPSSSLKAVIQETLPLYPPIPLLAPRESAQDVKWPRYSSRDSGYDQCMDNWKRPKLVGQTRGVSTREVSGFLNRVHRQRFPANLVHKFDWSLADGENAQDLDMTECTGLTIHRKVPLLVVATPRFWWILLPI</sequence>
<organism evidence="5 6">
    <name type="scientific">Ziziphus jujuba var. spinosa</name>
    <dbReference type="NCBI Taxonomy" id="714518"/>
    <lineage>
        <taxon>Eukaryota</taxon>
        <taxon>Viridiplantae</taxon>
        <taxon>Streptophyta</taxon>
        <taxon>Embryophyta</taxon>
        <taxon>Tracheophyta</taxon>
        <taxon>Spermatophyta</taxon>
        <taxon>Magnoliopsida</taxon>
        <taxon>eudicotyledons</taxon>
        <taxon>Gunneridae</taxon>
        <taxon>Pentapetalae</taxon>
        <taxon>rosids</taxon>
        <taxon>fabids</taxon>
        <taxon>Rosales</taxon>
        <taxon>Rhamnaceae</taxon>
        <taxon>Paliureae</taxon>
        <taxon>Ziziphus</taxon>
    </lineage>
</organism>
<evidence type="ECO:0000256" key="3">
    <source>
        <dbReference type="ARBA" id="ARBA00023004"/>
    </source>
</evidence>
<dbReference type="SUPFAM" id="SSF48264">
    <property type="entry name" value="Cytochrome P450"/>
    <property type="match status" value="2"/>
</dbReference>
<gene>
    <name evidence="5" type="ORF">FEM48_Zijuj05G0063200</name>
</gene>
<protein>
    <submittedName>
        <fullName evidence="5">Uncharacterized protein</fullName>
    </submittedName>
</protein>
<dbReference type="InterPro" id="IPR001128">
    <property type="entry name" value="Cyt_P450"/>
</dbReference>
<reference evidence="5" key="1">
    <citation type="journal article" date="2021" name="Front. Plant Sci.">
        <title>Chromosome-Scale Genome Assembly for Chinese Sour Jujube and Insights Into Its Genome Evolution and Domestication Signature.</title>
        <authorList>
            <person name="Shen L.-Y."/>
            <person name="Luo H."/>
            <person name="Wang X.-L."/>
            <person name="Wang X.-M."/>
            <person name="Qiu X.-J."/>
            <person name="Liu H."/>
            <person name="Zhou S.-S."/>
            <person name="Jia K.-H."/>
            <person name="Nie S."/>
            <person name="Bao Y.-T."/>
            <person name="Zhang R.-G."/>
            <person name="Yun Q.-Z."/>
            <person name="Chai Y.-H."/>
            <person name="Lu J.-Y."/>
            <person name="Li Y."/>
            <person name="Zhao S.-W."/>
            <person name="Mao J.-F."/>
            <person name="Jia S.-G."/>
            <person name="Mao Y.-M."/>
        </authorList>
    </citation>
    <scope>NUCLEOTIDE SEQUENCE</scope>
    <source>
        <strain evidence="5">AT0</strain>
        <tissue evidence="5">Leaf</tissue>
    </source>
</reference>
<dbReference type="GO" id="GO:0016705">
    <property type="term" value="F:oxidoreductase activity, acting on paired donors, with incorporation or reduction of molecular oxygen"/>
    <property type="evidence" value="ECO:0007669"/>
    <property type="project" value="InterPro"/>
</dbReference>
<dbReference type="Proteomes" id="UP000813462">
    <property type="component" value="Unassembled WGS sequence"/>
</dbReference>
<dbReference type="AlphaFoldDB" id="A0A978VDB0"/>
<comment type="caution">
    <text evidence="5">The sequence shown here is derived from an EMBL/GenBank/DDBJ whole genome shotgun (WGS) entry which is preliminary data.</text>
</comment>
<feature type="region of interest" description="Disordered" evidence="4">
    <location>
        <begin position="79"/>
        <end position="103"/>
    </location>
</feature>
<comment type="similarity">
    <text evidence="1">Belongs to the cytochrome P450 family.</text>
</comment>
<dbReference type="GO" id="GO:0020037">
    <property type="term" value="F:heme binding"/>
    <property type="evidence" value="ECO:0007669"/>
    <property type="project" value="InterPro"/>
</dbReference>
<evidence type="ECO:0000256" key="4">
    <source>
        <dbReference type="SAM" id="MobiDB-lite"/>
    </source>
</evidence>
<dbReference type="PANTHER" id="PTHR47955:SF15">
    <property type="entry name" value="CYTOCHROME P450 71A2-LIKE"/>
    <property type="match status" value="1"/>
</dbReference>
<dbReference type="PRINTS" id="PR00385">
    <property type="entry name" value="P450"/>
</dbReference>
<dbReference type="GO" id="GO:0005506">
    <property type="term" value="F:iron ion binding"/>
    <property type="evidence" value="ECO:0007669"/>
    <property type="project" value="InterPro"/>
</dbReference>
<evidence type="ECO:0000256" key="2">
    <source>
        <dbReference type="ARBA" id="ARBA00022723"/>
    </source>
</evidence>
<dbReference type="PANTHER" id="PTHR47955">
    <property type="entry name" value="CYTOCHROME P450 FAMILY 71 PROTEIN"/>
    <property type="match status" value="1"/>
</dbReference>
<proteinExistence type="inferred from homology"/>
<keyword evidence="3" id="KW-0408">Iron</keyword>
<name>A0A978VDB0_ZIZJJ</name>
<evidence type="ECO:0000313" key="6">
    <source>
        <dbReference type="Proteomes" id="UP000813462"/>
    </source>
</evidence>
<dbReference type="Pfam" id="PF00067">
    <property type="entry name" value="p450"/>
    <property type="match status" value="1"/>
</dbReference>
<keyword evidence="2" id="KW-0479">Metal-binding</keyword>
<evidence type="ECO:0000256" key="1">
    <source>
        <dbReference type="ARBA" id="ARBA00010617"/>
    </source>
</evidence>
<dbReference type="Gene3D" id="1.10.630.10">
    <property type="entry name" value="Cytochrome P450"/>
    <property type="match status" value="1"/>
</dbReference>
<dbReference type="GO" id="GO:0004497">
    <property type="term" value="F:monooxygenase activity"/>
    <property type="evidence" value="ECO:0007669"/>
    <property type="project" value="InterPro"/>
</dbReference>
<evidence type="ECO:0000313" key="5">
    <source>
        <dbReference type="EMBL" id="KAH7528349.1"/>
    </source>
</evidence>
<accession>A0A978VDB0</accession>
<feature type="compositionally biased region" description="Polar residues" evidence="4">
    <location>
        <begin position="92"/>
        <end position="103"/>
    </location>
</feature>
<dbReference type="InterPro" id="IPR036396">
    <property type="entry name" value="Cyt_P450_sf"/>
</dbReference>